<evidence type="ECO:0000256" key="3">
    <source>
        <dbReference type="SAM" id="Phobius"/>
    </source>
</evidence>
<dbReference type="Gene3D" id="2.60.40.1240">
    <property type="match status" value="1"/>
</dbReference>
<feature type="region of interest" description="Disordered" evidence="2">
    <location>
        <begin position="1"/>
        <end position="37"/>
    </location>
</feature>
<dbReference type="InterPro" id="IPR029051">
    <property type="entry name" value="DUF4352"/>
</dbReference>
<protein>
    <recommendedName>
        <fullName evidence="4">DUF4352 domain-containing protein</fullName>
    </recommendedName>
</protein>
<dbReference type="Pfam" id="PF11611">
    <property type="entry name" value="DUF4352"/>
    <property type="match status" value="1"/>
</dbReference>
<dbReference type="OrthoDB" id="3430849at2"/>
<keyword evidence="1" id="KW-0732">Signal</keyword>
<gene>
    <name evidence="5" type="ORF">CGZ93_14400</name>
</gene>
<name>A0A255GS17_9ACTN</name>
<comment type="caution">
    <text evidence="5">The sequence shown here is derived from an EMBL/GenBank/DDBJ whole genome shotgun (WGS) entry which is preliminary data.</text>
</comment>
<reference evidence="5 6" key="1">
    <citation type="submission" date="2017-07" db="EMBL/GenBank/DDBJ databases">
        <title>Draft whole genome sequences of clinical Proprionibacteriaceae strains.</title>
        <authorList>
            <person name="Bernier A.-M."/>
            <person name="Bernard K."/>
            <person name="Domingo M.-C."/>
        </authorList>
    </citation>
    <scope>NUCLEOTIDE SEQUENCE [LARGE SCALE GENOMIC DNA]</scope>
    <source>
        <strain evidence="5 6">NML 130396</strain>
    </source>
</reference>
<keyword evidence="3" id="KW-1133">Transmembrane helix</keyword>
<evidence type="ECO:0000256" key="1">
    <source>
        <dbReference type="ARBA" id="ARBA00022729"/>
    </source>
</evidence>
<keyword evidence="3" id="KW-0812">Transmembrane</keyword>
<feature type="domain" description="DUF4352" evidence="4">
    <location>
        <begin position="92"/>
        <end position="211"/>
    </location>
</feature>
<keyword evidence="6" id="KW-1185">Reference proteome</keyword>
<feature type="transmembrane region" description="Helical" evidence="3">
    <location>
        <begin position="44"/>
        <end position="63"/>
    </location>
</feature>
<dbReference type="InterPro" id="IPR029050">
    <property type="entry name" value="Immunoprotect_excell_Ig-like"/>
</dbReference>
<sequence>MSQQQPPQRPHQQHPNYAMYPPQQGMQPPPAPQPKPKKPIFKRVWFWLLAGLVGIIVISQLSGGGSGASTAEPAGQSQPATRAAKTTPPPAGLNTPVTDDGVEFTVTGFQCGVTVSDISRTLQPQGQFCKMDLTAKNTGTKQASLMDDYLKVMDDKGAEYKSSSETWMVNGVILMKQINPGNTLTGSVYYDVPKEVSPSRAKLQGSLFGKGANVSLK</sequence>
<dbReference type="RefSeq" id="WP_094364849.1">
    <property type="nucleotide sequence ID" value="NZ_NMVQ01000043.1"/>
</dbReference>
<proteinExistence type="predicted"/>
<accession>A0A255GS17</accession>
<evidence type="ECO:0000313" key="5">
    <source>
        <dbReference type="EMBL" id="OYO18615.1"/>
    </source>
</evidence>
<dbReference type="EMBL" id="NMVQ01000043">
    <property type="protein sequence ID" value="OYO18615.1"/>
    <property type="molecule type" value="Genomic_DNA"/>
</dbReference>
<evidence type="ECO:0000256" key="2">
    <source>
        <dbReference type="SAM" id="MobiDB-lite"/>
    </source>
</evidence>
<organism evidence="5 6">
    <name type="scientific">Enemella dayhoffiae</name>
    <dbReference type="NCBI Taxonomy" id="2016507"/>
    <lineage>
        <taxon>Bacteria</taxon>
        <taxon>Bacillati</taxon>
        <taxon>Actinomycetota</taxon>
        <taxon>Actinomycetes</taxon>
        <taxon>Propionibacteriales</taxon>
        <taxon>Propionibacteriaceae</taxon>
        <taxon>Enemella</taxon>
    </lineage>
</organism>
<evidence type="ECO:0000313" key="6">
    <source>
        <dbReference type="Proteomes" id="UP000216311"/>
    </source>
</evidence>
<dbReference type="Proteomes" id="UP000216311">
    <property type="component" value="Unassembled WGS sequence"/>
</dbReference>
<feature type="region of interest" description="Disordered" evidence="2">
    <location>
        <begin position="64"/>
        <end position="98"/>
    </location>
</feature>
<dbReference type="AlphaFoldDB" id="A0A255GS17"/>
<keyword evidence="3" id="KW-0472">Membrane</keyword>
<evidence type="ECO:0000259" key="4">
    <source>
        <dbReference type="Pfam" id="PF11611"/>
    </source>
</evidence>